<dbReference type="GeneID" id="112493832"/>
<organism evidence="1 2">
    <name type="scientific">Cephus cinctus</name>
    <name type="common">Wheat stem sawfly</name>
    <dbReference type="NCBI Taxonomy" id="211228"/>
    <lineage>
        <taxon>Eukaryota</taxon>
        <taxon>Metazoa</taxon>
        <taxon>Ecdysozoa</taxon>
        <taxon>Arthropoda</taxon>
        <taxon>Hexapoda</taxon>
        <taxon>Insecta</taxon>
        <taxon>Pterygota</taxon>
        <taxon>Neoptera</taxon>
        <taxon>Endopterygota</taxon>
        <taxon>Hymenoptera</taxon>
        <taxon>Cephoidea</taxon>
        <taxon>Cephidae</taxon>
        <taxon>Cephus</taxon>
    </lineage>
</organism>
<protein>
    <submittedName>
        <fullName evidence="2">Uncharacterized protein LOC112493832</fullName>
    </submittedName>
</protein>
<dbReference type="RefSeq" id="XP_024937273.1">
    <property type="nucleotide sequence ID" value="XM_025081505.1"/>
</dbReference>
<evidence type="ECO:0000313" key="1">
    <source>
        <dbReference type="Proteomes" id="UP000694920"/>
    </source>
</evidence>
<evidence type="ECO:0000313" key="2">
    <source>
        <dbReference type="RefSeq" id="XP_024937273.1"/>
    </source>
</evidence>
<proteinExistence type="predicted"/>
<keyword evidence="1" id="KW-1185">Reference proteome</keyword>
<dbReference type="AlphaFoldDB" id="A0AAJ7RAI8"/>
<reference evidence="2" key="1">
    <citation type="submission" date="2025-08" db="UniProtKB">
        <authorList>
            <consortium name="RefSeq"/>
        </authorList>
    </citation>
    <scope>IDENTIFICATION</scope>
</reference>
<sequence length="174" mass="20860">MDLCVDFGIQLLLDETDETTELTIELDSVMQRFIFLLWKTLNRFHEYRLWIPAELSVCRLCYHHCILYSCRVETPKAISLIRSGKCHFPEFILVQEERLRPCQQKMRTISLDFTFDDLDQAANQKRKANHNLSQDVYNMEIDTEYHSKKYYVSQHSPIVKISQRIKIKRRWISV</sequence>
<accession>A0AAJ7RAI8</accession>
<name>A0AAJ7RAI8_CEPCN</name>
<dbReference type="Proteomes" id="UP000694920">
    <property type="component" value="Unplaced"/>
</dbReference>
<dbReference type="KEGG" id="ccin:112493832"/>
<gene>
    <name evidence="2" type="primary">LOC112493832</name>
</gene>